<protein>
    <submittedName>
        <fullName evidence="2">Uncharacterized protein</fullName>
    </submittedName>
</protein>
<accession>A0A177B0P2</accession>
<keyword evidence="1" id="KW-0175">Coiled coil</keyword>
<comment type="caution">
    <text evidence="2">The sequence shown here is derived from an EMBL/GenBank/DDBJ whole genome shotgun (WGS) entry which is preliminary data.</text>
</comment>
<evidence type="ECO:0000256" key="1">
    <source>
        <dbReference type="SAM" id="Coils"/>
    </source>
</evidence>
<sequence length="187" mass="21467">NPLLSKGSKSDSTCNDENDKKIRILKNEIQNLKSKIKESNNDKILQKSTKIVKNSPSTETNFWIPKGVEIDPLCIIEEGLRRKITSSETNVLVKNLCETCSHLQKKLAKINYDLNEAIYSNKWTPDAFLMAKKYVEFNNTSVIPNGLSNKTDFKLPPLKCTIGNKVADRQRKKFYLRKTRLNKFDNT</sequence>
<evidence type="ECO:0000313" key="3">
    <source>
        <dbReference type="Proteomes" id="UP000078046"/>
    </source>
</evidence>
<evidence type="ECO:0000313" key="2">
    <source>
        <dbReference type="EMBL" id="OAF67203.1"/>
    </source>
</evidence>
<proteinExistence type="predicted"/>
<dbReference type="AlphaFoldDB" id="A0A177B0P2"/>
<organism evidence="2 3">
    <name type="scientific">Intoshia linei</name>
    <dbReference type="NCBI Taxonomy" id="1819745"/>
    <lineage>
        <taxon>Eukaryota</taxon>
        <taxon>Metazoa</taxon>
        <taxon>Spiralia</taxon>
        <taxon>Lophotrochozoa</taxon>
        <taxon>Mesozoa</taxon>
        <taxon>Orthonectida</taxon>
        <taxon>Rhopaluridae</taxon>
        <taxon>Intoshia</taxon>
    </lineage>
</organism>
<dbReference type="Proteomes" id="UP000078046">
    <property type="component" value="Unassembled WGS sequence"/>
</dbReference>
<feature type="non-terminal residue" evidence="2">
    <location>
        <position position="1"/>
    </location>
</feature>
<keyword evidence="3" id="KW-1185">Reference proteome</keyword>
<dbReference type="OrthoDB" id="2155209at2759"/>
<name>A0A177B0P2_9BILA</name>
<dbReference type="EMBL" id="LWCA01000723">
    <property type="protein sequence ID" value="OAF67203.1"/>
    <property type="molecule type" value="Genomic_DNA"/>
</dbReference>
<feature type="coiled-coil region" evidence="1">
    <location>
        <begin position="15"/>
        <end position="42"/>
    </location>
</feature>
<gene>
    <name evidence="2" type="ORF">A3Q56_05073</name>
</gene>
<reference evidence="2 3" key="1">
    <citation type="submission" date="2016-04" db="EMBL/GenBank/DDBJ databases">
        <title>The genome of Intoshia linei affirms orthonectids as highly simplified spiralians.</title>
        <authorList>
            <person name="Mikhailov K.V."/>
            <person name="Slusarev G.S."/>
            <person name="Nikitin M.A."/>
            <person name="Logacheva M.D."/>
            <person name="Penin A."/>
            <person name="Aleoshin V."/>
            <person name="Panchin Y.V."/>
        </authorList>
    </citation>
    <scope>NUCLEOTIDE SEQUENCE [LARGE SCALE GENOMIC DNA]</scope>
    <source>
        <strain evidence="2">Intl2013</strain>
        <tissue evidence="2">Whole animal</tissue>
    </source>
</reference>